<dbReference type="Proteomes" id="UP000240708">
    <property type="component" value="Unassembled WGS sequence"/>
</dbReference>
<feature type="domain" description="AB hydrolase-1" evidence="1">
    <location>
        <begin position="53"/>
        <end position="204"/>
    </location>
</feature>
<dbReference type="InterPro" id="IPR029058">
    <property type="entry name" value="AB_hydrolase_fold"/>
</dbReference>
<comment type="caution">
    <text evidence="2">The sequence shown here is derived from an EMBL/GenBank/DDBJ whole genome shotgun (WGS) entry which is preliminary data.</text>
</comment>
<keyword evidence="3" id="KW-1185">Reference proteome</keyword>
<organism evidence="2 3">
    <name type="scientific">Cecembia rubra</name>
    <dbReference type="NCBI Taxonomy" id="1485585"/>
    <lineage>
        <taxon>Bacteria</taxon>
        <taxon>Pseudomonadati</taxon>
        <taxon>Bacteroidota</taxon>
        <taxon>Cytophagia</taxon>
        <taxon>Cytophagales</taxon>
        <taxon>Cyclobacteriaceae</taxon>
        <taxon>Cecembia</taxon>
    </lineage>
</organism>
<evidence type="ECO:0000313" key="3">
    <source>
        <dbReference type="Proteomes" id="UP000240708"/>
    </source>
</evidence>
<dbReference type="InterPro" id="IPR050228">
    <property type="entry name" value="Carboxylesterase_BioH"/>
</dbReference>
<accession>A0A2P8ED19</accession>
<sequence>MKWFIQLWSKQKLKTMKTSVFNYLLVILFACSLQIVNASTAMVNVEVVGKGRPLILVHGMSCDSSVWDEFVQNYKDRYQFHLVSIKGFGNNEKIESPHYLTQIRDEIIAYIKNNSLQNAVFVGHSMGGFLGLWIGAVEQELLSRIISVDGIPYFPAAQMPGITPEVAQNMADQMKVGMRQMSDGQTKANQEMIVAGMIRNKDKHEKVVKMGLNSHPEVVGQAYTEMFTTDIRPLMSKIRTPTLVLGSWAAYGQYGFTKEAISTNFLNQINLIPAARLEMASSAYHFIFYDEPEWFYEQVEKFLSE</sequence>
<reference evidence="2 3" key="1">
    <citation type="submission" date="2018-03" db="EMBL/GenBank/DDBJ databases">
        <title>Genomic Encyclopedia of Archaeal and Bacterial Type Strains, Phase II (KMG-II): from individual species to whole genera.</title>
        <authorList>
            <person name="Goeker M."/>
        </authorList>
    </citation>
    <scope>NUCLEOTIDE SEQUENCE [LARGE SCALE GENOMIC DNA]</scope>
    <source>
        <strain evidence="2 3">DSM 28057</strain>
    </source>
</reference>
<name>A0A2P8ED19_9BACT</name>
<protein>
    <submittedName>
        <fullName evidence="2">Pimeloyl-ACP methyl ester carboxylesterase</fullName>
    </submittedName>
</protein>
<dbReference type="PROSITE" id="PS51257">
    <property type="entry name" value="PROKAR_LIPOPROTEIN"/>
    <property type="match status" value="1"/>
</dbReference>
<dbReference type="PANTHER" id="PTHR43194:SF2">
    <property type="entry name" value="PEROXISOMAL MEMBRANE PROTEIN LPX1"/>
    <property type="match status" value="1"/>
</dbReference>
<dbReference type="EMBL" id="PYGF01000001">
    <property type="protein sequence ID" value="PSL07363.1"/>
    <property type="molecule type" value="Genomic_DNA"/>
</dbReference>
<proteinExistence type="predicted"/>
<evidence type="ECO:0000313" key="2">
    <source>
        <dbReference type="EMBL" id="PSL07363.1"/>
    </source>
</evidence>
<gene>
    <name evidence="2" type="ORF">CLV48_101293</name>
</gene>
<dbReference type="OrthoDB" id="7172093at2"/>
<dbReference type="Pfam" id="PF00561">
    <property type="entry name" value="Abhydrolase_1"/>
    <property type="match status" value="1"/>
</dbReference>
<dbReference type="PANTHER" id="PTHR43194">
    <property type="entry name" value="HYDROLASE ALPHA/BETA FOLD FAMILY"/>
    <property type="match status" value="1"/>
</dbReference>
<dbReference type="AlphaFoldDB" id="A0A2P8ED19"/>
<evidence type="ECO:0000259" key="1">
    <source>
        <dbReference type="Pfam" id="PF00561"/>
    </source>
</evidence>
<dbReference type="SUPFAM" id="SSF53474">
    <property type="entry name" value="alpha/beta-Hydrolases"/>
    <property type="match status" value="1"/>
</dbReference>
<dbReference type="InterPro" id="IPR000073">
    <property type="entry name" value="AB_hydrolase_1"/>
</dbReference>
<dbReference type="Gene3D" id="3.40.50.1820">
    <property type="entry name" value="alpha/beta hydrolase"/>
    <property type="match status" value="1"/>
</dbReference>